<dbReference type="Gene3D" id="3.80.10.10">
    <property type="entry name" value="Ribonuclease Inhibitor"/>
    <property type="match status" value="2"/>
</dbReference>
<dbReference type="EMBL" id="JALJOQ010000181">
    <property type="protein sequence ID" value="KAK9791166.1"/>
    <property type="molecule type" value="Genomic_DNA"/>
</dbReference>
<evidence type="ECO:0000256" key="1">
    <source>
        <dbReference type="ARBA" id="ARBA00004167"/>
    </source>
</evidence>
<dbReference type="InterPro" id="IPR029787">
    <property type="entry name" value="Nucleotide_cyclase"/>
</dbReference>
<comment type="caution">
    <text evidence="13">The sequence shown here is derived from an EMBL/GenBank/DDBJ whole genome shotgun (WGS) entry which is preliminary data.</text>
</comment>
<evidence type="ECO:0000256" key="9">
    <source>
        <dbReference type="ARBA" id="ARBA00023170"/>
    </source>
</evidence>
<dbReference type="PANTHER" id="PTHR27000">
    <property type="entry name" value="LEUCINE-RICH REPEAT RECEPTOR-LIKE PROTEIN KINASE FAMILY PROTEIN-RELATED"/>
    <property type="match status" value="1"/>
</dbReference>
<feature type="region of interest" description="Disordered" evidence="11">
    <location>
        <begin position="1203"/>
        <end position="1315"/>
    </location>
</feature>
<keyword evidence="10" id="KW-0325">Glycoprotein</keyword>
<feature type="chain" id="PRO_5043643218" description="Adenylate cyclase" evidence="12">
    <location>
        <begin position="33"/>
        <end position="1474"/>
    </location>
</feature>
<feature type="compositionally biased region" description="Polar residues" evidence="11">
    <location>
        <begin position="1203"/>
        <end position="1212"/>
    </location>
</feature>
<organism evidence="13 14">
    <name type="scientific">Symbiochloris irregularis</name>
    <dbReference type="NCBI Taxonomy" id="706552"/>
    <lineage>
        <taxon>Eukaryota</taxon>
        <taxon>Viridiplantae</taxon>
        <taxon>Chlorophyta</taxon>
        <taxon>core chlorophytes</taxon>
        <taxon>Trebouxiophyceae</taxon>
        <taxon>Trebouxiales</taxon>
        <taxon>Trebouxiaceae</taxon>
        <taxon>Symbiochloris</taxon>
    </lineage>
</organism>
<gene>
    <name evidence="13" type="ORF">WJX73_003369</name>
</gene>
<comment type="subcellular location">
    <subcellularLocation>
        <location evidence="2">Cytoplasm</location>
        <location evidence="2">Cytoskeleton</location>
        <location evidence="2">Cilium axoneme</location>
    </subcellularLocation>
    <subcellularLocation>
        <location evidence="1">Membrane</location>
        <topology evidence="1">Single-pass membrane protein</topology>
    </subcellularLocation>
</comment>
<keyword evidence="6" id="KW-0677">Repeat</keyword>
<evidence type="ECO:0000313" key="13">
    <source>
        <dbReference type="EMBL" id="KAK9791166.1"/>
    </source>
</evidence>
<dbReference type="InterPro" id="IPR001611">
    <property type="entry name" value="Leu-rich_rpt"/>
</dbReference>
<dbReference type="FunFam" id="3.80.10.10:FF:000041">
    <property type="entry name" value="LRR receptor-like serine/threonine-protein kinase ERECTA"/>
    <property type="match status" value="1"/>
</dbReference>
<evidence type="ECO:0000256" key="7">
    <source>
        <dbReference type="ARBA" id="ARBA00022989"/>
    </source>
</evidence>
<evidence type="ECO:0000256" key="11">
    <source>
        <dbReference type="SAM" id="MobiDB-lite"/>
    </source>
</evidence>
<keyword evidence="9" id="KW-0675">Receptor</keyword>
<keyword evidence="3" id="KW-0433">Leucine-rich repeat</keyword>
<dbReference type="Pfam" id="PF00560">
    <property type="entry name" value="LRR_1"/>
    <property type="match status" value="1"/>
</dbReference>
<evidence type="ECO:0008006" key="15">
    <source>
        <dbReference type="Google" id="ProtNLM"/>
    </source>
</evidence>
<dbReference type="InterPro" id="IPR032675">
    <property type="entry name" value="LRR_dom_sf"/>
</dbReference>
<protein>
    <recommendedName>
        <fullName evidence="15">Adenylate cyclase</fullName>
    </recommendedName>
</protein>
<dbReference type="PANTHER" id="PTHR27000:SF642">
    <property type="entry name" value="INACTIVE LEUCINE-RICH REPEAT RECEPTOR KINASE XIAO-RELATED"/>
    <property type="match status" value="1"/>
</dbReference>
<keyword evidence="4" id="KW-0812">Transmembrane</keyword>
<dbReference type="Proteomes" id="UP001465755">
    <property type="component" value="Unassembled WGS sequence"/>
</dbReference>
<dbReference type="SUPFAM" id="SSF52058">
    <property type="entry name" value="L domain-like"/>
    <property type="match status" value="1"/>
</dbReference>
<evidence type="ECO:0000256" key="2">
    <source>
        <dbReference type="ARBA" id="ARBA00004430"/>
    </source>
</evidence>
<dbReference type="Gene3D" id="3.30.70.1230">
    <property type="entry name" value="Nucleotide cyclase"/>
    <property type="match status" value="2"/>
</dbReference>
<name>A0AAW1NQU6_9CHLO</name>
<dbReference type="GO" id="GO:0016020">
    <property type="term" value="C:membrane"/>
    <property type="evidence" value="ECO:0007669"/>
    <property type="project" value="UniProtKB-SubCell"/>
</dbReference>
<dbReference type="SUPFAM" id="SSF55073">
    <property type="entry name" value="Nucleotide cyclase"/>
    <property type="match status" value="2"/>
</dbReference>
<dbReference type="GO" id="GO:0005930">
    <property type="term" value="C:axoneme"/>
    <property type="evidence" value="ECO:0007669"/>
    <property type="project" value="UniProtKB-SubCell"/>
</dbReference>
<keyword evidence="7" id="KW-1133">Transmembrane helix</keyword>
<evidence type="ECO:0000256" key="8">
    <source>
        <dbReference type="ARBA" id="ARBA00023136"/>
    </source>
</evidence>
<keyword evidence="8" id="KW-0472">Membrane</keyword>
<accession>A0AAW1NQU6</accession>
<keyword evidence="14" id="KW-1185">Reference proteome</keyword>
<evidence type="ECO:0000313" key="14">
    <source>
        <dbReference type="Proteomes" id="UP001465755"/>
    </source>
</evidence>
<reference evidence="13 14" key="1">
    <citation type="journal article" date="2024" name="Nat. Commun.">
        <title>Phylogenomics reveals the evolutionary origins of lichenization in chlorophyte algae.</title>
        <authorList>
            <person name="Puginier C."/>
            <person name="Libourel C."/>
            <person name="Otte J."/>
            <person name="Skaloud P."/>
            <person name="Haon M."/>
            <person name="Grisel S."/>
            <person name="Petersen M."/>
            <person name="Berrin J.G."/>
            <person name="Delaux P.M."/>
            <person name="Dal Grande F."/>
            <person name="Keller J."/>
        </authorList>
    </citation>
    <scope>NUCLEOTIDE SEQUENCE [LARGE SCALE GENOMIC DNA]</scope>
    <source>
        <strain evidence="13 14">SAG 2036</strain>
    </source>
</reference>
<evidence type="ECO:0000256" key="10">
    <source>
        <dbReference type="ARBA" id="ARBA00023180"/>
    </source>
</evidence>
<proteinExistence type="predicted"/>
<feature type="signal peptide" evidence="12">
    <location>
        <begin position="1"/>
        <end position="32"/>
    </location>
</feature>
<feature type="compositionally biased region" description="Polar residues" evidence="11">
    <location>
        <begin position="1279"/>
        <end position="1309"/>
    </location>
</feature>
<evidence type="ECO:0000256" key="4">
    <source>
        <dbReference type="ARBA" id="ARBA00022692"/>
    </source>
</evidence>
<sequence>MGAISTLLRFTAPLRLCIVVLYLYRAFTGADAQACGAACQAQQRTALLELYNATGGPFWSLPVGWGSGDASYSNASLPAHCGWYRVVCCTLDNQYGTTTLAKEAPILELGVACDSPGSVIYLALQLSNITGTLPGAIFPALTSLTGFDVSGNNLTGTIPEEIGSLTQLKELWMPSNKLSGTLPSSLFNISSLRLLNVEDNMIEGSLPSFANLTSLATFVASQNLMSGPIPVDWLSSANLGLFAVEFNGLNGTIPTPSVASALGHSWGLGQLINALPFTEIDLGYNQLSGQLDFLQAPDPLSPPSYSQFQLQTLRLDHNQLSGPLMQFPIGPLEVFDVSANMLTGKLPNLVSNTLNVLRLGDNLFSGPLPAVLNVPNLMVLTMQSSGLQETRQNSRGEFLPSYLMFDRDSIGESPEVQFLNCPAVIAGPNFTAQNLQAKIVNVDASLYHYQYCSCQQGYQQISFPNSTIACIPDNHSSHLALILPLVAGLFVAAACATALYVRRYPPACLSRALQTGKISKNYPPGEGKPATLVLTDIEGSTELWEWDSSAMMIASGLHDRILRSHLAEFNGHEVSTEGDAFLMVFHEPADAVGWALATQQALLTARWPNCLDNHHRSSIVLREEPGQEADQAARQGMFTAQQLRFRRSSDISSQGQAEILASMETPQLATITEENVRNILFRGLNVRMAVATGIADNVKENPASKRKDYHGTLRNLVNAMVKILYGGQIIMDERSYSAISGSDRANVVFKPTDWAALEEQHRTSCRNSISSNAPTNMFANTLRKTSSCKLLMGDTQDNKSLIRSTSQGLQKTRSTLGADLARSVSLDIAAGPGQESPSHQTAGLRARQLWLRAVSKVVHGNAVAHEQLRHRNLKFWRTDSTCQASDRVATPWSLASKLMHTFSNKYARASRSPRQSTGLADTIMLIDMGTHLLQNVPGSQLLVQAAVPGVEDRCRWLPTLCSIALSPGYFDAPAAHDCPLTFCNAPAPSAAPLPEVTLVFCGIEGIDEMKAINAAAVEKILIAVREKLQHLLTQCGGYECQEVEGDCMLAFADAAQAVLFCLLVQDAMMQRTWSHDVTSLALCGACMSASGDLIWFGPRIKMGLCKDVPTCVMPHATSGRADYFGSFVNRAARFCFAAAHGGQIMMPLELAQEVVASWTGTQHSLQLTPDAQPSPATLTAYVLPAGGTHEHVAAWVPTLNNHGRLQSSSSNDAPLHGESSGFEHPRRSGLSGPLPENFTHSRQSGLSAPSGRTSKVSITGDVTPGRPPPVRIAVRTASVPGSRTPTSRATPGSGSAPVTSTEDSTNLATADSGEFPVGTARSSWCNNIPLPDARSLALAALLQGDDSMSINALPMPSTPVYSQRRLRAAENDVRRSSERLRLADSRTGYPESNFGGPAEDSFTMENREVELHHKGTYHFKGLAETQTLIQVNSRHLADRVFDSTPPSKKAKQGCFWASVRDAFTHVHGAVTWGS</sequence>
<feature type="compositionally biased region" description="Polar residues" evidence="11">
    <location>
        <begin position="1238"/>
        <end position="1257"/>
    </location>
</feature>
<evidence type="ECO:0000256" key="3">
    <source>
        <dbReference type="ARBA" id="ARBA00022614"/>
    </source>
</evidence>
<evidence type="ECO:0000256" key="6">
    <source>
        <dbReference type="ARBA" id="ARBA00022737"/>
    </source>
</evidence>
<keyword evidence="5 12" id="KW-0732">Signal</keyword>
<evidence type="ECO:0000256" key="12">
    <source>
        <dbReference type="SAM" id="SignalP"/>
    </source>
</evidence>
<evidence type="ECO:0000256" key="5">
    <source>
        <dbReference type="ARBA" id="ARBA00022729"/>
    </source>
</evidence>